<protein>
    <submittedName>
        <fullName evidence="2">Uncharacterized protein</fullName>
    </submittedName>
</protein>
<evidence type="ECO:0000256" key="1">
    <source>
        <dbReference type="SAM" id="MobiDB-lite"/>
    </source>
</evidence>
<gene>
    <name evidence="2" type="ORF">GZ78_04750</name>
</gene>
<comment type="caution">
    <text evidence="2">The sequence shown here is derived from an EMBL/GenBank/DDBJ whole genome shotgun (WGS) entry which is preliminary data.</text>
</comment>
<accession>A0A081NLH1</accession>
<sequence length="74" mass="8304">MKGIDHILCDHTIVNELLPMGNCHFIDTGAFTTDKLTVMAFDSLKPNDLQSSPFPHVLPPDDTQKFNKKTNDAY</sequence>
<dbReference type="OrthoDB" id="5296354at2"/>
<evidence type="ECO:0000313" key="2">
    <source>
        <dbReference type="EMBL" id="KEQ19294.1"/>
    </source>
</evidence>
<dbReference type="AlphaFoldDB" id="A0A081NLH1"/>
<feature type="compositionally biased region" description="Basic and acidic residues" evidence="1">
    <location>
        <begin position="62"/>
        <end position="74"/>
    </location>
</feature>
<reference evidence="2 3" key="1">
    <citation type="submission" date="2014-06" db="EMBL/GenBank/DDBJ databases">
        <title>Whole Genome Sequences of Three Symbiotic Endozoicomonas Bacteria.</title>
        <authorList>
            <person name="Neave M.J."/>
            <person name="Apprill A."/>
            <person name="Voolstra C.R."/>
        </authorList>
    </citation>
    <scope>NUCLEOTIDE SEQUENCE [LARGE SCALE GENOMIC DNA]</scope>
    <source>
        <strain evidence="2 3">DSM 25634</strain>
    </source>
</reference>
<dbReference type="RefSeq" id="WP_034833044.1">
    <property type="nucleotide sequence ID" value="NZ_JOKH01000001.1"/>
</dbReference>
<evidence type="ECO:0000313" key="3">
    <source>
        <dbReference type="Proteomes" id="UP000028073"/>
    </source>
</evidence>
<dbReference type="EMBL" id="JOKH01000001">
    <property type="protein sequence ID" value="KEQ19294.1"/>
    <property type="molecule type" value="Genomic_DNA"/>
</dbReference>
<name>A0A081NLH1_9GAMM</name>
<organism evidence="2 3">
    <name type="scientific">Endozoicomonas numazuensis</name>
    <dbReference type="NCBI Taxonomy" id="1137799"/>
    <lineage>
        <taxon>Bacteria</taxon>
        <taxon>Pseudomonadati</taxon>
        <taxon>Pseudomonadota</taxon>
        <taxon>Gammaproteobacteria</taxon>
        <taxon>Oceanospirillales</taxon>
        <taxon>Endozoicomonadaceae</taxon>
        <taxon>Endozoicomonas</taxon>
    </lineage>
</organism>
<feature type="region of interest" description="Disordered" evidence="1">
    <location>
        <begin position="51"/>
        <end position="74"/>
    </location>
</feature>
<proteinExistence type="predicted"/>
<dbReference type="Proteomes" id="UP000028073">
    <property type="component" value="Unassembled WGS sequence"/>
</dbReference>
<keyword evidence="3" id="KW-1185">Reference proteome</keyword>